<feature type="region of interest" description="Disordered" evidence="8">
    <location>
        <begin position="1"/>
        <end position="82"/>
    </location>
</feature>
<name>A0A8H5BG75_9AGAR</name>
<protein>
    <recommendedName>
        <fullName evidence="14">Dicer-like protein 1</fullName>
    </recommendedName>
</protein>
<proteinExistence type="predicted"/>
<dbReference type="OrthoDB" id="416741at2759"/>
<dbReference type="PANTHER" id="PTHR14950">
    <property type="entry name" value="DICER-RELATED"/>
    <property type="match status" value="1"/>
</dbReference>
<dbReference type="SUPFAM" id="SSF69065">
    <property type="entry name" value="RNase III domain-like"/>
    <property type="match status" value="2"/>
</dbReference>
<feature type="region of interest" description="Disordered" evidence="8">
    <location>
        <begin position="1300"/>
        <end position="1382"/>
    </location>
</feature>
<evidence type="ECO:0000313" key="13">
    <source>
        <dbReference type="Proteomes" id="UP000567179"/>
    </source>
</evidence>
<evidence type="ECO:0000259" key="11">
    <source>
        <dbReference type="PROSITE" id="PS51327"/>
    </source>
</evidence>
<dbReference type="Gene3D" id="3.40.50.300">
    <property type="entry name" value="P-loop containing nucleotide triphosphate hydrolases"/>
    <property type="match status" value="1"/>
</dbReference>
<feature type="compositionally biased region" description="Polar residues" evidence="8">
    <location>
        <begin position="41"/>
        <end position="63"/>
    </location>
</feature>
<feature type="compositionally biased region" description="Polar residues" evidence="8">
    <location>
        <begin position="648"/>
        <end position="660"/>
    </location>
</feature>
<dbReference type="PROSITE" id="PS50142">
    <property type="entry name" value="RNASE_3_2"/>
    <property type="match status" value="2"/>
</dbReference>
<evidence type="ECO:0000256" key="6">
    <source>
        <dbReference type="ARBA" id="ARBA00022840"/>
    </source>
</evidence>
<evidence type="ECO:0000259" key="9">
    <source>
        <dbReference type="PROSITE" id="PS50142"/>
    </source>
</evidence>
<feature type="domain" description="Dicer dsRNA-binding fold" evidence="11">
    <location>
        <begin position="667"/>
        <end position="763"/>
    </location>
</feature>
<dbReference type="PROSITE" id="PS51327">
    <property type="entry name" value="DICER_DSRBF"/>
    <property type="match status" value="1"/>
</dbReference>
<evidence type="ECO:0008006" key="14">
    <source>
        <dbReference type="Google" id="ProtNLM"/>
    </source>
</evidence>
<gene>
    <name evidence="12" type="ORF">D9619_000464</name>
</gene>
<dbReference type="GO" id="GO:0003723">
    <property type="term" value="F:RNA binding"/>
    <property type="evidence" value="ECO:0007669"/>
    <property type="project" value="UniProtKB-UniRule"/>
</dbReference>
<evidence type="ECO:0000256" key="5">
    <source>
        <dbReference type="ARBA" id="ARBA00022806"/>
    </source>
</evidence>
<comment type="caution">
    <text evidence="12">The sequence shown here is derived from an EMBL/GenBank/DDBJ whole genome shotgun (WGS) entry which is preliminary data.</text>
</comment>
<feature type="domain" description="RNase III" evidence="9">
    <location>
        <begin position="1083"/>
        <end position="1173"/>
    </location>
</feature>
<feature type="region of interest" description="Disordered" evidence="8">
    <location>
        <begin position="1193"/>
        <end position="1225"/>
    </location>
</feature>
<dbReference type="PROSITE" id="PS50821">
    <property type="entry name" value="PAZ"/>
    <property type="match status" value="1"/>
</dbReference>
<dbReference type="InterPro" id="IPR036389">
    <property type="entry name" value="RNase_III_sf"/>
</dbReference>
<dbReference type="Gene3D" id="1.10.1520.10">
    <property type="entry name" value="Ribonuclease III domain"/>
    <property type="match status" value="3"/>
</dbReference>
<keyword evidence="6" id="KW-0067">ATP-binding</keyword>
<accession>A0A8H5BG75</accession>
<feature type="region of interest" description="Disordered" evidence="8">
    <location>
        <begin position="1243"/>
        <end position="1273"/>
    </location>
</feature>
<dbReference type="SUPFAM" id="SSF54768">
    <property type="entry name" value="dsRNA-binding domain-like"/>
    <property type="match status" value="1"/>
</dbReference>
<reference evidence="12 13" key="1">
    <citation type="journal article" date="2020" name="ISME J.">
        <title>Uncovering the hidden diversity of litter-decomposition mechanisms in mushroom-forming fungi.</title>
        <authorList>
            <person name="Floudas D."/>
            <person name="Bentzer J."/>
            <person name="Ahren D."/>
            <person name="Johansson T."/>
            <person name="Persson P."/>
            <person name="Tunlid A."/>
        </authorList>
    </citation>
    <scope>NUCLEOTIDE SEQUENCE [LARGE SCALE GENOMIC DNA]</scope>
    <source>
        <strain evidence="12 13">CBS 101986</strain>
    </source>
</reference>
<sequence length="1753" mass="196923">MLKRLKQTWKEEEAITSGPTSPATPHESMAIAPQQPAPESPLNTHEPSLEETTQGPIQVSTSGAPKRNRDAFEETEPEASDITVSYAPTLERPIKQLRTGTSDALRNYLPEIVDAQDHSEDMPFMSVITHKDEILEQAKTDNLIADVPTMKISTSLLIEYLTWAIEQEEDRRLRLRAKSAKLRGRIALIVVDDPAAMPKFATAFEDGIPGLSIGQYSDDSPKPEVAQWTEMLKRDVIMAPSRFMLDSFLRGSLAITQFHTLILLDAQKIRNQDSHASLPVVQIMHDFYRVTDAGSRPRVLALLTPTADRRFHFDSKTLKLEQTLDAKVFGVTDDKRAQILALPDRPNEVVIVYDHSQRNPETRLLKALHVLDPKESVFRRYYHSSRGANREIGPCASDLVWRRNLKAIESELIADYEDVDEDDVDIPPVELIKVQMFNVIRNWAYAMPNLDPSSRGFNVSHKFVRLVQALTTFKTYGEAFRGIIFVRKHVTASVLADLLRTLDDRLSFLRPQAVIGHGHYNDPNHYAAIFQQFATGHCNLLIATKFMEDMDVPKASVVIRYDLFESQISQAYIRARARGRESHLIYMVERGNDVHRRILSRITNLDKDMLQWTEALCNTPESSIPPKSLKEANNPYHSDSEPEDDEISTQPYIKDPTTSGRIYPQDATTVIYRYARSIHPHASYFVPEKLFEFKDIHKDYGVTRAHVCFIHLPGSPIHKVSGEEYPSKAQARRAACFKACERLVYLGLLDCELVPLPNHLRAQYEYERALVLEKEDPYYDRSQKNITAPGTRAYPRNQPIFWDGALTATSDVLYPTVVCVAETLEKTGAFAPMVILTRQPLPNLLSFRLFFSGIPVHATFHKALPIKIDEERLKVIHDFTVRLCRTIMNKALVCPVESMVYFFLPLPRLWKLPTDDPLHVPDIEPHIPWDLVKLSAAQFAVPIKFSTPEELEEDMTDAIIQDRWIEFTRRYRIVAIRKDLTPLSKPADSPREISFTSLFDFCKAKRKGCETLADFKQPIIEVAKIHGIMNHLSPTAKPTADTGTPPKYLIPELCAKFTLPASTLWSAMLIPSIMKRVDDFLLVKELDARYFDHALREDLLHNAICTPAAGYEYDYERLELLGDAFLKYLASIYVFVTNPSSTEGQLHVARQRIISNKSLLMHSTRIGLPGYIQSKVFPFRAWNPPGFYVYTPPRAPKQTEATETGTEAEGKPAEGSADDEAGDQDDEIADVNDEDADIRETAEAAGNDGEAAIVPKEVETSNSGKSTEVTVEDEEIEEGMIVEYELDIPDDLPDTVVTQSSAAAPAEPVPRVKVEEKIEEETFSDVEDEGGESGSEDANPTNDDPTSKPSDAPQQAPSKKKGKYRGKGKGRKKNGRGDENGVQYLGDKAIADVAEAIIGAAYITGGRETALQATKALTIPLSNVDRWSDFGRKVLTPPPNIVAKLKTASITAIESIIGHKFNRPHLLGQAMTHSSIQGYESTSYERLEFIGDAILDFMVIRHIYARDQSLSPGALTMLKGAMVSNSALAAVCVWSGLHEYLLFESPQLEHSIRAYCNELQICQQREYELAQEERRMPGQYWLDKEPPKVLSDLIESIIGAIYISDHFDPVGAEALFDNVLKPFFDQHITLHTLSHHPTKILFELFQEEGCQRFEITRAKHGKEYECQVVVHDVILASATDSSPTSAARFASMFALNALEGHSDFMTQTCSCRTQHPIKRMSKLKSDFEKALEAALAGDIPDSDDPEESATGGQ</sequence>
<dbReference type="InterPro" id="IPR027417">
    <property type="entry name" value="P-loop_NTPase"/>
</dbReference>
<dbReference type="GO" id="GO:0004525">
    <property type="term" value="F:ribonuclease III activity"/>
    <property type="evidence" value="ECO:0007669"/>
    <property type="project" value="InterPro"/>
</dbReference>
<dbReference type="Pfam" id="PF00636">
    <property type="entry name" value="Ribonuclease_3"/>
    <property type="match status" value="2"/>
</dbReference>
<feature type="domain" description="RNase III" evidence="9">
    <location>
        <begin position="1450"/>
        <end position="1606"/>
    </location>
</feature>
<dbReference type="Proteomes" id="UP000567179">
    <property type="component" value="Unassembled WGS sequence"/>
</dbReference>
<keyword evidence="4" id="KW-0378">Hydrolase</keyword>
<dbReference type="GO" id="GO:0005524">
    <property type="term" value="F:ATP binding"/>
    <property type="evidence" value="ECO:0007669"/>
    <property type="project" value="UniProtKB-KW"/>
</dbReference>
<dbReference type="EMBL" id="JAACJJ010000028">
    <property type="protein sequence ID" value="KAF5321592.1"/>
    <property type="molecule type" value="Genomic_DNA"/>
</dbReference>
<evidence type="ECO:0000256" key="1">
    <source>
        <dbReference type="ARBA" id="ARBA00001946"/>
    </source>
</evidence>
<dbReference type="InterPro" id="IPR005034">
    <property type="entry name" value="Dicer_dimerisation"/>
</dbReference>
<evidence type="ECO:0000313" key="12">
    <source>
        <dbReference type="EMBL" id="KAF5321592.1"/>
    </source>
</evidence>
<evidence type="ECO:0000256" key="4">
    <source>
        <dbReference type="ARBA" id="ARBA00022801"/>
    </source>
</evidence>
<evidence type="ECO:0000256" key="3">
    <source>
        <dbReference type="ARBA" id="ARBA00022741"/>
    </source>
</evidence>
<feature type="domain" description="PAZ" evidence="10">
    <location>
        <begin position="930"/>
        <end position="1058"/>
    </location>
</feature>
<comment type="cofactor">
    <cofactor evidence="1">
        <name>Mg(2+)</name>
        <dbReference type="ChEBI" id="CHEBI:18420"/>
    </cofactor>
</comment>
<evidence type="ECO:0000256" key="7">
    <source>
        <dbReference type="PROSITE-ProRule" id="PRU00657"/>
    </source>
</evidence>
<dbReference type="GO" id="GO:0004386">
    <property type="term" value="F:helicase activity"/>
    <property type="evidence" value="ECO:0007669"/>
    <property type="project" value="UniProtKB-KW"/>
</dbReference>
<dbReference type="CDD" id="cd00593">
    <property type="entry name" value="RIBOc"/>
    <property type="match status" value="2"/>
</dbReference>
<keyword evidence="13" id="KW-1185">Reference proteome</keyword>
<dbReference type="SUPFAM" id="SSF52540">
    <property type="entry name" value="P-loop containing nucleoside triphosphate hydrolases"/>
    <property type="match status" value="1"/>
</dbReference>
<keyword evidence="3" id="KW-0547">Nucleotide-binding</keyword>
<dbReference type="Pfam" id="PF03368">
    <property type="entry name" value="Dicer_dimer"/>
    <property type="match status" value="1"/>
</dbReference>
<dbReference type="PANTHER" id="PTHR14950:SF37">
    <property type="entry name" value="ENDORIBONUCLEASE DICER"/>
    <property type="match status" value="1"/>
</dbReference>
<dbReference type="GO" id="GO:0006396">
    <property type="term" value="P:RNA processing"/>
    <property type="evidence" value="ECO:0007669"/>
    <property type="project" value="InterPro"/>
</dbReference>
<dbReference type="Gene3D" id="2.170.260.10">
    <property type="entry name" value="paz domain"/>
    <property type="match status" value="1"/>
</dbReference>
<evidence type="ECO:0000256" key="2">
    <source>
        <dbReference type="ARBA" id="ARBA00022737"/>
    </source>
</evidence>
<dbReference type="InterPro" id="IPR003100">
    <property type="entry name" value="PAZ_dom"/>
</dbReference>
<feature type="compositionally biased region" description="Acidic residues" evidence="8">
    <location>
        <begin position="1216"/>
        <end position="1225"/>
    </location>
</feature>
<evidence type="ECO:0000259" key="10">
    <source>
        <dbReference type="PROSITE" id="PS50821"/>
    </source>
</evidence>
<organism evidence="12 13">
    <name type="scientific">Psilocybe cf. subviscida</name>
    <dbReference type="NCBI Taxonomy" id="2480587"/>
    <lineage>
        <taxon>Eukaryota</taxon>
        <taxon>Fungi</taxon>
        <taxon>Dikarya</taxon>
        <taxon>Basidiomycota</taxon>
        <taxon>Agaricomycotina</taxon>
        <taxon>Agaricomycetes</taxon>
        <taxon>Agaricomycetidae</taxon>
        <taxon>Agaricales</taxon>
        <taxon>Agaricineae</taxon>
        <taxon>Strophariaceae</taxon>
        <taxon>Psilocybe</taxon>
    </lineage>
</organism>
<feature type="compositionally biased region" description="Polar residues" evidence="8">
    <location>
        <begin position="1338"/>
        <end position="1357"/>
    </location>
</feature>
<keyword evidence="2" id="KW-0677">Repeat</keyword>
<dbReference type="InterPro" id="IPR038248">
    <property type="entry name" value="Dicer_dimer_sf"/>
</dbReference>
<dbReference type="InterPro" id="IPR000999">
    <property type="entry name" value="RNase_III_dom"/>
</dbReference>
<feature type="region of interest" description="Disordered" evidence="8">
    <location>
        <begin position="621"/>
        <end position="660"/>
    </location>
</feature>
<keyword evidence="5" id="KW-0347">Helicase</keyword>
<feature type="compositionally biased region" description="Basic residues" evidence="8">
    <location>
        <begin position="1358"/>
        <end position="1374"/>
    </location>
</feature>
<dbReference type="Gene3D" id="3.30.160.380">
    <property type="entry name" value="Dicer dimerisation domain"/>
    <property type="match status" value="1"/>
</dbReference>
<keyword evidence="7" id="KW-0694">RNA-binding</keyword>
<feature type="compositionally biased region" description="Acidic residues" evidence="8">
    <location>
        <begin position="1317"/>
        <end position="1335"/>
    </location>
</feature>
<evidence type="ECO:0000256" key="8">
    <source>
        <dbReference type="SAM" id="MobiDB-lite"/>
    </source>
</evidence>
<dbReference type="SMART" id="SM00535">
    <property type="entry name" value="RIBOc"/>
    <property type="match status" value="2"/>
</dbReference>